<reference evidence="3" key="1">
    <citation type="submission" date="2023-10" db="EMBL/GenBank/DDBJ databases">
        <authorList>
            <person name="Chen Y."/>
            <person name="Shah S."/>
            <person name="Dougan E. K."/>
            <person name="Thang M."/>
            <person name="Chan C."/>
        </authorList>
    </citation>
    <scope>NUCLEOTIDE SEQUENCE [LARGE SCALE GENOMIC DNA]</scope>
</reference>
<proteinExistence type="predicted"/>
<protein>
    <submittedName>
        <fullName evidence="3">Uncharacterized protein</fullName>
    </submittedName>
</protein>
<evidence type="ECO:0000256" key="1">
    <source>
        <dbReference type="SAM" id="MobiDB-lite"/>
    </source>
</evidence>
<name>A0ABN9XVD1_9DINO</name>
<sequence length="185" mass="19965">MELKEEVFKSSETERRFAEAAFQTLMLICLTFVCTLTCMLLLGSVQQRAGLIAADVMSWSGTPAGVEIVNAAVSHLKLDATPLGKAGMQDAPDEDAASVLPPGSTPSYALCGSSWYGLSPLDYALLAGVSYIRRQERPARADAAPDAEQGRHHSEDPRHGAPLARVQHQDLRKRELVLFRDGGGD</sequence>
<keyword evidence="2" id="KW-1133">Transmembrane helix</keyword>
<gene>
    <name evidence="3" type="ORF">PCOR1329_LOCUS79186</name>
</gene>
<dbReference type="EMBL" id="CAUYUJ010021094">
    <property type="protein sequence ID" value="CAK0902615.1"/>
    <property type="molecule type" value="Genomic_DNA"/>
</dbReference>
<feature type="region of interest" description="Disordered" evidence="1">
    <location>
        <begin position="138"/>
        <end position="169"/>
    </location>
</feature>
<comment type="caution">
    <text evidence="3">The sequence shown here is derived from an EMBL/GenBank/DDBJ whole genome shotgun (WGS) entry which is preliminary data.</text>
</comment>
<accession>A0ABN9XVD1</accession>
<feature type="transmembrane region" description="Helical" evidence="2">
    <location>
        <begin position="20"/>
        <end position="42"/>
    </location>
</feature>
<evidence type="ECO:0000313" key="3">
    <source>
        <dbReference type="EMBL" id="CAK0902615.1"/>
    </source>
</evidence>
<keyword evidence="2" id="KW-0472">Membrane</keyword>
<keyword evidence="4" id="KW-1185">Reference proteome</keyword>
<evidence type="ECO:0000313" key="4">
    <source>
        <dbReference type="Proteomes" id="UP001189429"/>
    </source>
</evidence>
<evidence type="ECO:0000256" key="2">
    <source>
        <dbReference type="SAM" id="Phobius"/>
    </source>
</evidence>
<dbReference type="Proteomes" id="UP001189429">
    <property type="component" value="Unassembled WGS sequence"/>
</dbReference>
<keyword evidence="2" id="KW-0812">Transmembrane</keyword>
<organism evidence="3 4">
    <name type="scientific">Prorocentrum cordatum</name>
    <dbReference type="NCBI Taxonomy" id="2364126"/>
    <lineage>
        <taxon>Eukaryota</taxon>
        <taxon>Sar</taxon>
        <taxon>Alveolata</taxon>
        <taxon>Dinophyceae</taxon>
        <taxon>Prorocentrales</taxon>
        <taxon>Prorocentraceae</taxon>
        <taxon>Prorocentrum</taxon>
    </lineage>
</organism>
<feature type="compositionally biased region" description="Basic and acidic residues" evidence="1">
    <location>
        <begin position="148"/>
        <end position="159"/>
    </location>
</feature>